<organism evidence="1 2">
    <name type="scientific">Apolygus lucorum</name>
    <name type="common">Small green plant bug</name>
    <name type="synonym">Lygocoris lucorum</name>
    <dbReference type="NCBI Taxonomy" id="248454"/>
    <lineage>
        <taxon>Eukaryota</taxon>
        <taxon>Metazoa</taxon>
        <taxon>Ecdysozoa</taxon>
        <taxon>Arthropoda</taxon>
        <taxon>Hexapoda</taxon>
        <taxon>Insecta</taxon>
        <taxon>Pterygota</taxon>
        <taxon>Neoptera</taxon>
        <taxon>Paraneoptera</taxon>
        <taxon>Hemiptera</taxon>
        <taxon>Heteroptera</taxon>
        <taxon>Panheteroptera</taxon>
        <taxon>Cimicomorpha</taxon>
        <taxon>Miridae</taxon>
        <taxon>Mirini</taxon>
        <taxon>Apolygus</taxon>
    </lineage>
</organism>
<keyword evidence="2" id="KW-1185">Reference proteome</keyword>
<sequence length="305" mass="34600">MNFIKVEVDNEERIQLAHGFTLGKERGSKCEQPESGESIPTTATILSIEKSKSRSKPPYCIFCEKKHESRDCIKAQLMDFGVKRELVHKRNACYICLKQNHRAAKCRTFVKCIVCTRKHHPVMCTEIKMTTRSKGEIDFVNKNVSLANLIISEQQTLETIGTSGDGSVPVRLYVSNTLTNIERYMSKERRTHTVDPCSFPTRPLHVRSTIFGRNRVEVVAKVPQVSFNPEESSREVRQGDDRRRGLKEGELVRRYRWKKVSAGKPTPRPGRVKIPHCRFVAPCALWAGGCCGHSAENLGWLTCAI</sequence>
<evidence type="ECO:0000313" key="1">
    <source>
        <dbReference type="EMBL" id="KAF6208628.1"/>
    </source>
</evidence>
<dbReference type="AlphaFoldDB" id="A0A6A4JX46"/>
<gene>
    <name evidence="1" type="ORF">GE061_017086</name>
</gene>
<reference evidence="1" key="1">
    <citation type="journal article" date="2021" name="Mol. Ecol. Resour.">
        <title>Apolygus lucorum genome provides insights into omnivorousness and mesophyll feeding.</title>
        <authorList>
            <person name="Liu Y."/>
            <person name="Liu H."/>
            <person name="Wang H."/>
            <person name="Huang T."/>
            <person name="Liu B."/>
            <person name="Yang B."/>
            <person name="Yin L."/>
            <person name="Li B."/>
            <person name="Zhang Y."/>
            <person name="Zhang S."/>
            <person name="Jiang F."/>
            <person name="Zhang X."/>
            <person name="Ren Y."/>
            <person name="Wang B."/>
            <person name="Wang S."/>
            <person name="Lu Y."/>
            <person name="Wu K."/>
            <person name="Fan W."/>
            <person name="Wang G."/>
        </authorList>
    </citation>
    <scope>NUCLEOTIDE SEQUENCE</scope>
    <source>
        <strain evidence="1">12Hb</strain>
    </source>
</reference>
<protein>
    <recommendedName>
        <fullName evidence="3">CCHC-type domain-containing protein</fullName>
    </recommendedName>
</protein>
<dbReference type="PANTHER" id="PTHR47331">
    <property type="entry name" value="PHD-TYPE DOMAIN-CONTAINING PROTEIN"/>
    <property type="match status" value="1"/>
</dbReference>
<dbReference type="OrthoDB" id="5967017at2759"/>
<dbReference type="Proteomes" id="UP000466442">
    <property type="component" value="Unassembled WGS sequence"/>
</dbReference>
<comment type="caution">
    <text evidence="1">The sequence shown here is derived from an EMBL/GenBank/DDBJ whole genome shotgun (WGS) entry which is preliminary data.</text>
</comment>
<evidence type="ECO:0008006" key="3">
    <source>
        <dbReference type="Google" id="ProtNLM"/>
    </source>
</evidence>
<dbReference type="EMBL" id="WIXP02000007">
    <property type="protein sequence ID" value="KAF6208628.1"/>
    <property type="molecule type" value="Genomic_DNA"/>
</dbReference>
<proteinExistence type="predicted"/>
<name>A0A6A4JX46_APOLU</name>
<dbReference type="PANTHER" id="PTHR47331:SF1">
    <property type="entry name" value="GAG-LIKE PROTEIN"/>
    <property type="match status" value="1"/>
</dbReference>
<accession>A0A6A4JX46</accession>
<evidence type="ECO:0000313" key="2">
    <source>
        <dbReference type="Proteomes" id="UP000466442"/>
    </source>
</evidence>